<dbReference type="InterPro" id="IPR036365">
    <property type="entry name" value="PGBD-like_sf"/>
</dbReference>
<gene>
    <name evidence="18" type="ORF">AARE701A_LOCUS4332</name>
</gene>
<feature type="chain" id="PRO_5035868613" description="Integrase catalytic domain-containing protein" evidence="16">
    <location>
        <begin position="23"/>
        <end position="1409"/>
    </location>
</feature>
<keyword evidence="10" id="KW-0865">Zymogen</keyword>
<keyword evidence="12" id="KW-0449">Lipoprotein</keyword>
<feature type="binding site" evidence="14">
    <location>
        <position position="239"/>
    </location>
    <ligand>
        <name>Zn(2+)</name>
        <dbReference type="ChEBI" id="CHEBI:29105"/>
        <label>1</label>
    </ligand>
</feature>
<dbReference type="InterPro" id="IPR054722">
    <property type="entry name" value="PolX-like_BBD"/>
</dbReference>
<protein>
    <recommendedName>
        <fullName evidence="17">Integrase catalytic domain-containing protein</fullName>
    </recommendedName>
</protein>
<feature type="active site" evidence="13">
    <location>
        <position position="273"/>
    </location>
</feature>
<keyword evidence="14" id="KW-0106">Calcium</keyword>
<dbReference type="Gene3D" id="3.30.420.10">
    <property type="entry name" value="Ribonuclease H-like superfamily/Ribonuclease H"/>
    <property type="match status" value="1"/>
</dbReference>
<feature type="binding site" evidence="14">
    <location>
        <position position="229"/>
    </location>
    <ligand>
        <name>Zn(2+)</name>
        <dbReference type="ChEBI" id="CHEBI:29105"/>
        <label>1</label>
    </ligand>
</feature>
<dbReference type="InterPro" id="IPR036397">
    <property type="entry name" value="RNaseH_sf"/>
</dbReference>
<dbReference type="SMART" id="SM00235">
    <property type="entry name" value="ZnMc"/>
    <property type="match status" value="1"/>
</dbReference>
<feature type="binding site" evidence="14">
    <location>
        <position position="282"/>
    </location>
    <ligand>
        <name>Zn(2+)</name>
        <dbReference type="ChEBI" id="CHEBI:29105"/>
        <label>2</label>
        <note>catalytic</note>
    </ligand>
</feature>
<dbReference type="GO" id="GO:0003676">
    <property type="term" value="F:nucleic acid binding"/>
    <property type="evidence" value="ECO:0007669"/>
    <property type="project" value="InterPro"/>
</dbReference>
<keyword evidence="5 14" id="KW-0479">Metal-binding</keyword>
<dbReference type="InterPro" id="IPR006026">
    <property type="entry name" value="Peptidase_Metallo"/>
</dbReference>
<comment type="subcellular location">
    <subcellularLocation>
        <location evidence="1">Cell membrane</location>
        <topology evidence="1">Lipid-anchor</topology>
        <topology evidence="1">GPI-anchor</topology>
        <orientation evidence="1">Extracellular side</orientation>
    </subcellularLocation>
</comment>
<dbReference type="InterPro" id="IPR025724">
    <property type="entry name" value="GAG-pre-integrase_dom"/>
</dbReference>
<accession>A0A8S1ZM59</accession>
<feature type="binding site" evidence="14">
    <location>
        <position position="221"/>
    </location>
    <ligand>
        <name>Ca(2+)</name>
        <dbReference type="ChEBI" id="CHEBI:29108"/>
        <label>3</label>
    </ligand>
</feature>
<dbReference type="GO" id="GO:0006508">
    <property type="term" value="P:proteolysis"/>
    <property type="evidence" value="ECO:0007669"/>
    <property type="project" value="UniProtKB-KW"/>
</dbReference>
<dbReference type="GO" id="GO:0098552">
    <property type="term" value="C:side of membrane"/>
    <property type="evidence" value="ECO:0007669"/>
    <property type="project" value="UniProtKB-KW"/>
</dbReference>
<evidence type="ECO:0000256" key="11">
    <source>
        <dbReference type="ARBA" id="ARBA00023180"/>
    </source>
</evidence>
<dbReference type="Pfam" id="PF01471">
    <property type="entry name" value="PG_binding_1"/>
    <property type="match status" value="1"/>
</dbReference>
<evidence type="ECO:0000256" key="9">
    <source>
        <dbReference type="ARBA" id="ARBA00023049"/>
    </source>
</evidence>
<evidence type="ECO:0000256" key="13">
    <source>
        <dbReference type="PIRSR" id="PIRSR621190-1"/>
    </source>
</evidence>
<feature type="binding site" evidence="14">
    <location>
        <position position="222"/>
    </location>
    <ligand>
        <name>Ca(2+)</name>
        <dbReference type="ChEBI" id="CHEBI:29108"/>
        <label>3</label>
    </ligand>
</feature>
<dbReference type="PROSITE" id="PS50994">
    <property type="entry name" value="INTEGRASE"/>
    <property type="match status" value="1"/>
</dbReference>
<evidence type="ECO:0000256" key="15">
    <source>
        <dbReference type="SAM" id="MobiDB-lite"/>
    </source>
</evidence>
<dbReference type="GO" id="GO:0008270">
    <property type="term" value="F:zinc ion binding"/>
    <property type="evidence" value="ECO:0007669"/>
    <property type="project" value="InterPro"/>
</dbReference>
<feature type="compositionally biased region" description="Polar residues" evidence="15">
    <location>
        <begin position="334"/>
        <end position="343"/>
    </location>
</feature>
<proteinExistence type="inferred from homology"/>
<dbReference type="InterPro" id="IPR013103">
    <property type="entry name" value="RVT_2"/>
</dbReference>
<dbReference type="InterPro" id="IPR057670">
    <property type="entry name" value="SH3_retrovirus"/>
</dbReference>
<evidence type="ECO:0000256" key="3">
    <source>
        <dbReference type="ARBA" id="ARBA00022622"/>
    </source>
</evidence>
<evidence type="ECO:0000256" key="16">
    <source>
        <dbReference type="SAM" id="SignalP"/>
    </source>
</evidence>
<dbReference type="Pfam" id="PF07727">
    <property type="entry name" value="RVT_2"/>
    <property type="match status" value="1"/>
</dbReference>
<comment type="cofactor">
    <cofactor evidence="14">
        <name>Zn(2+)</name>
        <dbReference type="ChEBI" id="CHEBI:29105"/>
    </cofactor>
    <text evidence="14">Binds 2 Zn(2+) ions per subunit.</text>
</comment>
<feature type="binding site" evidence="14">
    <location>
        <position position="214"/>
    </location>
    <ligand>
        <name>Zn(2+)</name>
        <dbReference type="ChEBI" id="CHEBI:29105"/>
        <label>1</label>
    </ligand>
</feature>
<feature type="binding site" evidence="14">
    <location>
        <position position="244"/>
    </location>
    <ligand>
        <name>Ca(2+)</name>
        <dbReference type="ChEBI" id="CHEBI:29108"/>
        <label>3</label>
    </ligand>
</feature>
<dbReference type="PRINTS" id="PR00138">
    <property type="entry name" value="MATRIXIN"/>
</dbReference>
<evidence type="ECO:0000256" key="1">
    <source>
        <dbReference type="ARBA" id="ARBA00004471"/>
    </source>
</evidence>
<feature type="compositionally biased region" description="Basic and acidic residues" evidence="15">
    <location>
        <begin position="367"/>
        <end position="377"/>
    </location>
</feature>
<dbReference type="GO" id="GO:0005886">
    <property type="term" value="C:plasma membrane"/>
    <property type="evidence" value="ECO:0007669"/>
    <property type="project" value="UniProtKB-SubCell"/>
</dbReference>
<feature type="signal peptide" evidence="16">
    <location>
        <begin position="1"/>
        <end position="22"/>
    </location>
</feature>
<dbReference type="InterPro" id="IPR033739">
    <property type="entry name" value="M10A_MMP"/>
</dbReference>
<evidence type="ECO:0000256" key="4">
    <source>
        <dbReference type="ARBA" id="ARBA00022670"/>
    </source>
</evidence>
<feature type="region of interest" description="Disordered" evidence="15">
    <location>
        <begin position="1259"/>
        <end position="1288"/>
    </location>
</feature>
<feature type="binding site" evidence="14">
    <location>
        <position position="290"/>
    </location>
    <ligand>
        <name>Zn(2+)</name>
        <dbReference type="ChEBI" id="CHEBI:29105"/>
        <label>2</label>
        <note>catalytic</note>
    </ligand>
</feature>
<feature type="compositionally biased region" description="Gly residues" evidence="15">
    <location>
        <begin position="668"/>
        <end position="678"/>
    </location>
</feature>
<evidence type="ECO:0000256" key="10">
    <source>
        <dbReference type="ARBA" id="ARBA00023145"/>
    </source>
</evidence>
<dbReference type="InterPro" id="IPR021190">
    <property type="entry name" value="Pept_M10A"/>
</dbReference>
<comment type="cofactor">
    <cofactor evidence="14">
        <name>Ca(2+)</name>
        <dbReference type="ChEBI" id="CHEBI:29108"/>
    </cofactor>
    <text evidence="14">Can bind about 5 Ca(2+) ions per subunit.</text>
</comment>
<evidence type="ECO:0000313" key="18">
    <source>
        <dbReference type="EMBL" id="CAE5962655.1"/>
    </source>
</evidence>
<keyword evidence="9" id="KW-0482">Metalloprotease</keyword>
<dbReference type="InterPro" id="IPR002477">
    <property type="entry name" value="Peptidoglycan-bd-like"/>
</dbReference>
<dbReference type="InterPro" id="IPR001584">
    <property type="entry name" value="Integrase_cat-core"/>
</dbReference>
<feature type="binding site" evidence="14">
    <location>
        <position position="204"/>
    </location>
    <ligand>
        <name>Ca(2+)</name>
        <dbReference type="ChEBI" id="CHEBI:29108"/>
        <label>2</label>
    </ligand>
</feature>
<evidence type="ECO:0000256" key="14">
    <source>
        <dbReference type="PIRSR" id="PIRSR621190-2"/>
    </source>
</evidence>
<dbReference type="GO" id="GO:0031012">
    <property type="term" value="C:extracellular matrix"/>
    <property type="evidence" value="ECO:0007669"/>
    <property type="project" value="InterPro"/>
</dbReference>
<feature type="binding site" evidence="14">
    <location>
        <position position="241"/>
    </location>
    <ligand>
        <name>Ca(2+)</name>
        <dbReference type="ChEBI" id="CHEBI:29108"/>
        <label>3</label>
    </ligand>
</feature>
<dbReference type="SUPFAM" id="SSF47090">
    <property type="entry name" value="PGBD-like"/>
    <property type="match status" value="1"/>
</dbReference>
<keyword evidence="8 14" id="KW-0862">Zinc</keyword>
<keyword evidence="4" id="KW-0645">Protease</keyword>
<feature type="compositionally biased region" description="Polar residues" evidence="15">
    <location>
        <begin position="691"/>
        <end position="703"/>
    </location>
</feature>
<dbReference type="Pfam" id="PF22936">
    <property type="entry name" value="Pol_BBD"/>
    <property type="match status" value="1"/>
</dbReference>
<dbReference type="InterPro" id="IPR024079">
    <property type="entry name" value="MetalloPept_cat_dom_sf"/>
</dbReference>
<keyword evidence="7" id="KW-0378">Hydrolase</keyword>
<keyword evidence="3" id="KW-0336">GPI-anchor</keyword>
<dbReference type="Pfam" id="PF14223">
    <property type="entry name" value="Retrotran_gag_2"/>
    <property type="match status" value="1"/>
</dbReference>
<dbReference type="FunFam" id="3.40.390.10:FF:000018">
    <property type="entry name" value="Metalloendoproteinase 1"/>
    <property type="match status" value="1"/>
</dbReference>
<evidence type="ECO:0000256" key="2">
    <source>
        <dbReference type="ARBA" id="ARBA00009614"/>
    </source>
</evidence>
<keyword evidence="19" id="KW-1185">Reference proteome</keyword>
<dbReference type="Pfam" id="PF00665">
    <property type="entry name" value="rve"/>
    <property type="match status" value="1"/>
</dbReference>
<feature type="binding site" evidence="14">
    <location>
        <position position="343"/>
    </location>
    <ligand>
        <name>Ca(2+)</name>
        <dbReference type="ChEBI" id="CHEBI:29108"/>
        <label>4</label>
    </ligand>
</feature>
<dbReference type="GO" id="GO:0030198">
    <property type="term" value="P:extracellular matrix organization"/>
    <property type="evidence" value="ECO:0007669"/>
    <property type="project" value="TreeGrafter"/>
</dbReference>
<dbReference type="Pfam" id="PF00413">
    <property type="entry name" value="Peptidase_M10"/>
    <property type="match status" value="1"/>
</dbReference>
<dbReference type="SUPFAM" id="SSF53098">
    <property type="entry name" value="Ribonuclease H-like"/>
    <property type="match status" value="1"/>
</dbReference>
<feature type="domain" description="Integrase catalytic" evidence="17">
    <location>
        <begin position="936"/>
        <end position="1103"/>
    </location>
</feature>
<evidence type="ECO:0000256" key="5">
    <source>
        <dbReference type="ARBA" id="ARBA00022723"/>
    </source>
</evidence>
<dbReference type="InterPro" id="IPR012337">
    <property type="entry name" value="RNaseH-like_sf"/>
</dbReference>
<keyword evidence="3" id="KW-0472">Membrane</keyword>
<evidence type="ECO:0000256" key="6">
    <source>
        <dbReference type="ARBA" id="ARBA00022729"/>
    </source>
</evidence>
<name>A0A8S1ZM59_ARAAE</name>
<dbReference type="InterPro" id="IPR001818">
    <property type="entry name" value="Pept_M10_metallopeptidase"/>
</dbReference>
<feature type="binding site" evidence="14">
    <location>
        <position position="272"/>
    </location>
    <ligand>
        <name>Zn(2+)</name>
        <dbReference type="ChEBI" id="CHEBI:29105"/>
        <label>2</label>
        <note>catalytic</note>
    </ligand>
</feature>
<comment type="similarity">
    <text evidence="2">Belongs to the peptidase M10A family. Matrix metalloproteinases (MMPs) subfamily.</text>
</comment>
<dbReference type="GO" id="GO:0030574">
    <property type="term" value="P:collagen catabolic process"/>
    <property type="evidence" value="ECO:0007669"/>
    <property type="project" value="TreeGrafter"/>
</dbReference>
<evidence type="ECO:0000259" key="17">
    <source>
        <dbReference type="PROSITE" id="PS50994"/>
    </source>
</evidence>
<feature type="region of interest" description="Disordered" evidence="15">
    <location>
        <begin position="664"/>
        <end position="703"/>
    </location>
</feature>
<reference evidence="18" key="1">
    <citation type="submission" date="2021-01" db="EMBL/GenBank/DDBJ databases">
        <authorList>
            <person name="Bezrukov I."/>
        </authorList>
    </citation>
    <scope>NUCLEOTIDE SEQUENCE</scope>
</reference>
<dbReference type="PANTHER" id="PTHR10201">
    <property type="entry name" value="MATRIX METALLOPROTEINASE"/>
    <property type="match status" value="1"/>
</dbReference>
<feature type="region of interest" description="Disordered" evidence="15">
    <location>
        <begin position="312"/>
        <end position="387"/>
    </location>
</feature>
<feature type="binding site" evidence="14">
    <location>
        <position position="216"/>
    </location>
    <ligand>
        <name>Zn(2+)</name>
        <dbReference type="ChEBI" id="CHEBI:29105"/>
        <label>1</label>
    </ligand>
</feature>
<dbReference type="PANTHER" id="PTHR10201:SF272">
    <property type="entry name" value="METALLOENDOPROTEINASE 5-MMP"/>
    <property type="match status" value="1"/>
</dbReference>
<feature type="binding site" description="in inhibited form" evidence="14">
    <location>
        <position position="121"/>
    </location>
    <ligand>
        <name>Zn(2+)</name>
        <dbReference type="ChEBI" id="CHEBI:29105"/>
        <label>2</label>
        <note>catalytic</note>
    </ligand>
</feature>
<dbReference type="Gene3D" id="3.40.390.10">
    <property type="entry name" value="Collagenase (Catalytic Domain)"/>
    <property type="match status" value="1"/>
</dbReference>
<evidence type="ECO:0000256" key="7">
    <source>
        <dbReference type="ARBA" id="ARBA00022801"/>
    </source>
</evidence>
<feature type="binding site" evidence="14">
    <location>
        <position position="276"/>
    </location>
    <ligand>
        <name>Zn(2+)</name>
        <dbReference type="ChEBI" id="CHEBI:29105"/>
        <label>2</label>
        <note>catalytic</note>
    </ligand>
</feature>
<dbReference type="GO" id="GO:0004222">
    <property type="term" value="F:metalloendopeptidase activity"/>
    <property type="evidence" value="ECO:0007669"/>
    <property type="project" value="InterPro"/>
</dbReference>
<dbReference type="Pfam" id="PF13976">
    <property type="entry name" value="gag_pre-integrs"/>
    <property type="match status" value="1"/>
</dbReference>
<dbReference type="Pfam" id="PF25597">
    <property type="entry name" value="SH3_retrovirus"/>
    <property type="match status" value="1"/>
</dbReference>
<organism evidence="18 19">
    <name type="scientific">Arabidopsis arenosa</name>
    <name type="common">Sand rock-cress</name>
    <name type="synonym">Cardaminopsis arenosa</name>
    <dbReference type="NCBI Taxonomy" id="38785"/>
    <lineage>
        <taxon>Eukaryota</taxon>
        <taxon>Viridiplantae</taxon>
        <taxon>Streptophyta</taxon>
        <taxon>Embryophyta</taxon>
        <taxon>Tracheophyta</taxon>
        <taxon>Spermatophyta</taxon>
        <taxon>Magnoliopsida</taxon>
        <taxon>eudicotyledons</taxon>
        <taxon>Gunneridae</taxon>
        <taxon>Pentapetalae</taxon>
        <taxon>rosids</taxon>
        <taxon>malvids</taxon>
        <taxon>Brassicales</taxon>
        <taxon>Brassicaceae</taxon>
        <taxon>Camelineae</taxon>
        <taxon>Arabidopsis</taxon>
    </lineage>
</organism>
<evidence type="ECO:0000256" key="8">
    <source>
        <dbReference type="ARBA" id="ARBA00022833"/>
    </source>
</evidence>
<feature type="binding site" evidence="14">
    <location>
        <position position="244"/>
    </location>
    <ligand>
        <name>Ca(2+)</name>
        <dbReference type="ChEBI" id="CHEBI:29108"/>
        <label>1</label>
    </ligand>
</feature>
<dbReference type="GO" id="GO:0015074">
    <property type="term" value="P:DNA integration"/>
    <property type="evidence" value="ECO:0007669"/>
    <property type="project" value="InterPro"/>
</dbReference>
<dbReference type="CDD" id="cd04278">
    <property type="entry name" value="ZnMc_MMP"/>
    <property type="match status" value="1"/>
</dbReference>
<sequence>MRFRLLLTISIIFFFTVNPISAKFYSNVSSIPPLQFLNATQNAWETFSKLAGCHIGENINGLSKLKQYFRRFGYITGTNNCTDDFDDVLQSAINTYQTNFNLKVTGKLDSSTLRQIIKPRCGNPDMIDGVSEMNGGRKLRTTERYSFFPGKPRWPKRKRDLTYAFVPQNNLTDDVKRVFARAFTRWAEVTPLNFTRSESLLGADIVIGFFSGEHGDGEPFDGAMGTLAHASSPPTGMLHLDGDEDWLISDGGISRRILPVTTVVDLESVAVHEIGHLLGLGHSSVEDAIMFPAISGGDRKVELAKDDIEGIQHLYGGNPNGDGGVSKPSRENESTGGADSSGDSVRRWITVKDTQQNRDMGFTDPPKPIKDSNDKASLDSNGNRASSHKQCAQLLRTVKAVAPAHHTAHTMIQMKNRFAPLGSTIIAPVIRSMATDIFPSAPFSIAQVVTLKLTESNYLLWKTQIESFLAPQKLLGYVNGAIPRPPATVLVNNVESPNPEFTRWVQYDQLVLAWIFGSLSESALRVVYGMHSAHEVWSALAKKFNRVSTTRKYDLQKKLRSCLKSGKTMEEYVGEMKQVFDQLHSIDFPMTEQEKIYALLSGLGKEYEPVTTVIEHSMDTPPGPYYEDVVFKLIAFDDKQQSYSSAPEVTPHLVFHTEKSYYDKGGSNNRGGRFGNRGRGNYSTKGRGFQQHGNGQNSDSSRPTCQICGKYGHSAFKCYNRFNESYSQPSLPTAMAALRISDEEHRTGNDWLPDTAATAHITNSVNNLQQSQPYQGHDSVMVGNGDFLPITHIGTIPLQTLSGKPLPLNDVLVCPDVARNLLSVSKLCSDYPCSFKFDSDGVRVKDKQTKQLLTVGRRDKDLYVLENPAFTAFYSTRQHSTSDEVWHQRLGHPHAEILQHLSRTEAISVNKRTNKLCESCQLGKSAQLPFSSSTFVATKPLERLHCDLWGPAPVCSSQGFKYYVIFIDNFSRYCWFYPLKNKSDFYSVFLLFQTFVENQLNQKIKMFQCDGGGEFVSNQFVAHLAQCGIKQLISCPHTPQQNGLAERKHRHLTELGLSMLFHGKVPQQYWVEAFFTANYLSNLLPTTAHKPLKSPFEALFMQKPDYSALRTFGSACYPTLRAYGNNKFEPKSLKCVFIGYNDKYKGYRCVYPPTGRVYISRHVIFDEQVYPFAEDYAQFHAAAKTSILSSWQQGALPPLHTPNSVSQGNTEPVEIPVSVIPPITNPHQEHPTNAEPAITVPDATSPSTSNADTLFTDADFPPLPPPVVNEHSMVTRGKDGVRKPNPKYAMHTTPVIVKEPKTVASALKHPGWTAAMGEEIESFVDTKTFSLVPYQPDMNILGCRWVFRTKLNADGTLDKLRARLVAKGYDQEEGVDFLETFSPVVRTATGFMIQKILLMFGNYTKQSMA</sequence>
<evidence type="ECO:0000256" key="12">
    <source>
        <dbReference type="ARBA" id="ARBA00023288"/>
    </source>
</evidence>
<feature type="compositionally biased region" description="Polar residues" evidence="15">
    <location>
        <begin position="378"/>
        <end position="387"/>
    </location>
</feature>
<dbReference type="SUPFAM" id="SSF55486">
    <property type="entry name" value="Metalloproteases ('zincins'), catalytic domain"/>
    <property type="match status" value="1"/>
</dbReference>
<keyword evidence="6 16" id="KW-0732">Signal</keyword>
<evidence type="ECO:0000313" key="19">
    <source>
        <dbReference type="Proteomes" id="UP000682877"/>
    </source>
</evidence>
<dbReference type="EMBL" id="LR999452">
    <property type="protein sequence ID" value="CAE5962655.1"/>
    <property type="molecule type" value="Genomic_DNA"/>
</dbReference>
<keyword evidence="11" id="KW-0325">Glycoprotein</keyword>
<dbReference type="Proteomes" id="UP000682877">
    <property type="component" value="Chromosome 2"/>
</dbReference>